<keyword evidence="2" id="KW-1185">Reference proteome</keyword>
<evidence type="ECO:0000313" key="1">
    <source>
        <dbReference type="EMBL" id="SFT04653.1"/>
    </source>
</evidence>
<dbReference type="Proteomes" id="UP000198660">
    <property type="component" value="Unassembled WGS sequence"/>
</dbReference>
<dbReference type="Gene3D" id="2.60.120.40">
    <property type="match status" value="1"/>
</dbReference>
<dbReference type="AlphaFoldDB" id="A0A1I6UTD7"/>
<evidence type="ECO:0008006" key="3">
    <source>
        <dbReference type="Google" id="ProtNLM"/>
    </source>
</evidence>
<organism evidence="1 2">
    <name type="scientific">Marininema halotolerans</name>
    <dbReference type="NCBI Taxonomy" id="1155944"/>
    <lineage>
        <taxon>Bacteria</taxon>
        <taxon>Bacillati</taxon>
        <taxon>Bacillota</taxon>
        <taxon>Bacilli</taxon>
        <taxon>Bacillales</taxon>
        <taxon>Thermoactinomycetaceae</taxon>
        <taxon>Marininema</taxon>
    </lineage>
</organism>
<dbReference type="RefSeq" id="WP_091839871.1">
    <property type="nucleotide sequence ID" value="NZ_FPAA01000020.1"/>
</dbReference>
<name>A0A1I6UTD7_9BACL</name>
<proteinExistence type="predicted"/>
<dbReference type="EMBL" id="FPAA01000020">
    <property type="protein sequence ID" value="SFT04653.1"/>
    <property type="molecule type" value="Genomic_DNA"/>
</dbReference>
<dbReference type="InterPro" id="IPR008983">
    <property type="entry name" value="Tumour_necrosis_fac-like_dom"/>
</dbReference>
<gene>
    <name evidence="1" type="ORF">SAMN05444972_12020</name>
</gene>
<sequence length="169" mass="19058">MITIVKARIKRSGQKQIKASNAIEIKNQGAFAYLYSTQSQQHRRNTAVAFERKGPNNNIAVINQNRTIVVRRRGTYRINWVVTLESTDVSGNETARYNLTRNGTVVPGSTYIENVQLTMPEKLRPKQLMGLLLVNLRAGDRLQIVSRSTQNLIRIRPGDVTASIVVNRV</sequence>
<accession>A0A1I6UTD7</accession>
<protein>
    <recommendedName>
        <fullName evidence="3">TNF family profile domain-containing protein</fullName>
    </recommendedName>
</protein>
<evidence type="ECO:0000313" key="2">
    <source>
        <dbReference type="Proteomes" id="UP000198660"/>
    </source>
</evidence>
<reference evidence="2" key="1">
    <citation type="submission" date="2016-10" db="EMBL/GenBank/DDBJ databases">
        <authorList>
            <person name="Varghese N."/>
            <person name="Submissions S."/>
        </authorList>
    </citation>
    <scope>NUCLEOTIDE SEQUENCE [LARGE SCALE GENOMIC DNA]</scope>
    <source>
        <strain evidence="2">DSM 45789</strain>
    </source>
</reference>